<dbReference type="InterPro" id="IPR000064">
    <property type="entry name" value="NLP_P60_dom"/>
</dbReference>
<organism evidence="6 7">
    <name type="scientific">Pseudomonas veronii</name>
    <dbReference type="NCBI Taxonomy" id="76761"/>
    <lineage>
        <taxon>Bacteria</taxon>
        <taxon>Pseudomonadati</taxon>
        <taxon>Pseudomonadota</taxon>
        <taxon>Gammaproteobacteria</taxon>
        <taxon>Pseudomonadales</taxon>
        <taxon>Pseudomonadaceae</taxon>
        <taxon>Pseudomonas</taxon>
    </lineage>
</organism>
<sequence>MPDRTTRPAGSLIKRTGVRAVRGIEVDTLNVTFTAGMDDTVFGEPLLPFIAGGGFDGATLNLVRAFMADWRSPVVGTVTRFIGRVAEVDPADREQATVTVKSPIELLDTKVPQGVYQPSCLRTVYSADCGVNRALFETVGVVQGGSTALRVNSNVPATQGWFDQGVIRFVNGANAGVTRTARRFTADGAVTMILGLPGVPVAGDQFLIYPGCPRTLDACTNKFGNRARYRGMPFIPVAGDIGMSPFEVLQRDAVVAQAELWLRTPYQHRQHLLGVGVDCAWLLIEVYHAAGLIPSIDPGAYAQGWHLHRSEERYLGWLELYGRQIDTPQRGDVAVWKFGRTFSHGAVVVDEHRIIHAYRDIGVEFADMREERLSSHTVRYYTLNRYGVSDGGQQ</sequence>
<dbReference type="PROSITE" id="PS51935">
    <property type="entry name" value="NLPC_P60"/>
    <property type="match status" value="1"/>
</dbReference>
<evidence type="ECO:0000256" key="2">
    <source>
        <dbReference type="ARBA" id="ARBA00022670"/>
    </source>
</evidence>
<dbReference type="EMBL" id="CP039631">
    <property type="protein sequence ID" value="QCG64258.2"/>
    <property type="molecule type" value="Genomic_DNA"/>
</dbReference>
<evidence type="ECO:0000256" key="3">
    <source>
        <dbReference type="ARBA" id="ARBA00022801"/>
    </source>
</evidence>
<accession>A0A4P7Y217</accession>
<reference evidence="7" key="1">
    <citation type="submission" date="2019-04" db="EMBL/GenBank/DDBJ databases">
        <title>Complete genome sequence of Pseudomonas veronii strain PVy, a versatile degrader capable of using multiple contaminants as sole carbon sources.</title>
        <authorList>
            <person name="Lopez-Echartea E."/>
            <person name="Ridl J."/>
            <person name="Pajer P."/>
            <person name="Strejcek M."/>
            <person name="Suman J."/>
            <person name="Uhlik O."/>
        </authorList>
    </citation>
    <scope>NUCLEOTIDE SEQUENCE [LARGE SCALE GENOMIC DNA]</scope>
    <source>
        <strain evidence="7">Pvy</strain>
    </source>
</reference>
<protein>
    <submittedName>
        <fullName evidence="6">DUF2163 domain-containing protein</fullName>
    </submittedName>
</protein>
<keyword evidence="4" id="KW-0788">Thiol protease</keyword>
<dbReference type="Gene3D" id="3.90.1720.10">
    <property type="entry name" value="endopeptidase domain like (from Nostoc punctiforme)"/>
    <property type="match status" value="1"/>
</dbReference>
<dbReference type="GO" id="GO:0006508">
    <property type="term" value="P:proteolysis"/>
    <property type="evidence" value="ECO:0007669"/>
    <property type="project" value="UniProtKB-KW"/>
</dbReference>
<dbReference type="GO" id="GO:0008234">
    <property type="term" value="F:cysteine-type peptidase activity"/>
    <property type="evidence" value="ECO:0007669"/>
    <property type="project" value="UniProtKB-KW"/>
</dbReference>
<keyword evidence="3" id="KW-0378">Hydrolase</keyword>
<dbReference type="Pfam" id="PF09356">
    <property type="entry name" value="Phage_BR0599"/>
    <property type="match status" value="1"/>
</dbReference>
<name>A0A4P7Y217_PSEVE</name>
<dbReference type="AlphaFoldDB" id="A0A4P7Y217"/>
<dbReference type="SUPFAM" id="SSF54001">
    <property type="entry name" value="Cysteine proteinases"/>
    <property type="match status" value="1"/>
</dbReference>
<evidence type="ECO:0000313" key="7">
    <source>
        <dbReference type="Proteomes" id="UP000298274"/>
    </source>
</evidence>
<evidence type="ECO:0000313" key="6">
    <source>
        <dbReference type="EMBL" id="QCG64258.2"/>
    </source>
</evidence>
<feature type="domain" description="NlpC/P60" evidence="5">
    <location>
        <begin position="248"/>
        <end position="387"/>
    </location>
</feature>
<gene>
    <name evidence="6" type="ORF">E4167_00065</name>
</gene>
<dbReference type="Pfam" id="PF09931">
    <property type="entry name" value="Phage_phiJL001_Gp84_N"/>
    <property type="match status" value="1"/>
</dbReference>
<evidence type="ECO:0000256" key="1">
    <source>
        <dbReference type="ARBA" id="ARBA00007074"/>
    </source>
</evidence>
<dbReference type="InterPro" id="IPR018964">
    <property type="entry name" value="Phage_phiJL001_Gp84_C"/>
</dbReference>
<evidence type="ECO:0000259" key="5">
    <source>
        <dbReference type="PROSITE" id="PS51935"/>
    </source>
</evidence>
<comment type="similarity">
    <text evidence="1">Belongs to the peptidase C40 family.</text>
</comment>
<proteinExistence type="inferred from homology"/>
<evidence type="ECO:0000256" key="4">
    <source>
        <dbReference type="ARBA" id="ARBA00022807"/>
    </source>
</evidence>
<dbReference type="InterPro" id="IPR038765">
    <property type="entry name" value="Papain-like_cys_pep_sf"/>
</dbReference>
<keyword evidence="2" id="KW-0645">Protease</keyword>
<dbReference type="RefSeq" id="WP_163957417.1">
    <property type="nucleotide sequence ID" value="NZ_CP039631.3"/>
</dbReference>
<dbReference type="Proteomes" id="UP000298274">
    <property type="component" value="Chromosome"/>
</dbReference>